<dbReference type="OrthoDB" id="9801773at2"/>
<gene>
    <name evidence="4" type="ORF">SAMN05421739_10477</name>
</gene>
<dbReference type="NCBIfam" id="TIGR01777">
    <property type="entry name" value="yfcH"/>
    <property type="match status" value="1"/>
</dbReference>
<dbReference type="EMBL" id="FOOT01000004">
    <property type="protein sequence ID" value="SFG85321.1"/>
    <property type="molecule type" value="Genomic_DNA"/>
</dbReference>
<evidence type="ECO:0000313" key="4">
    <source>
        <dbReference type="EMBL" id="SFG85321.1"/>
    </source>
</evidence>
<evidence type="ECO:0000256" key="1">
    <source>
        <dbReference type="ARBA" id="ARBA00009353"/>
    </source>
</evidence>
<sequence>MPGKILITGGSGLVGMRLSEMLIDQGYEVAHLSRKPEKMSTYKAFKWDVKQGYIDENALNHADYIVNLAGAGVSDEKWTEERKKEIRRSRVEGINLLHKYLSSAKHQVKGFISASAIGIYGDAGDQLMSEESLYGDDFLAEVCKAWEAAAWQMRDLSLRTVIFRLGIVLSPKGGALPQMAKPVKMMAGAALGSGKQYMSWIHIDDVCRLFIRAIEDKEYEGVYNAVAPHPVTNAKFTKELAEAMHKPLVLPNVPAFALNLMLGEMSEAVLASQRVSANKVLQTGFTFEYTYLEEALDSFYSSEKD</sequence>
<evidence type="ECO:0000259" key="3">
    <source>
        <dbReference type="Pfam" id="PF08338"/>
    </source>
</evidence>
<dbReference type="PANTHER" id="PTHR11092:SF0">
    <property type="entry name" value="EPIMERASE FAMILY PROTEIN SDR39U1"/>
    <property type="match status" value="1"/>
</dbReference>
<evidence type="ECO:0008006" key="6">
    <source>
        <dbReference type="Google" id="ProtNLM"/>
    </source>
</evidence>
<dbReference type="InterPro" id="IPR036291">
    <property type="entry name" value="NAD(P)-bd_dom_sf"/>
</dbReference>
<accession>A0A1I2VDU4</accession>
<dbReference type="Proteomes" id="UP000198724">
    <property type="component" value="Unassembled WGS sequence"/>
</dbReference>
<organism evidence="4 5">
    <name type="scientific">Pontibacter chinhatensis</name>
    <dbReference type="NCBI Taxonomy" id="1436961"/>
    <lineage>
        <taxon>Bacteria</taxon>
        <taxon>Pseudomonadati</taxon>
        <taxon>Bacteroidota</taxon>
        <taxon>Cytophagia</taxon>
        <taxon>Cytophagales</taxon>
        <taxon>Hymenobacteraceae</taxon>
        <taxon>Pontibacter</taxon>
    </lineage>
</organism>
<evidence type="ECO:0000313" key="5">
    <source>
        <dbReference type="Proteomes" id="UP000198724"/>
    </source>
</evidence>
<dbReference type="InterPro" id="IPR013549">
    <property type="entry name" value="DUF1731"/>
</dbReference>
<dbReference type="CDD" id="cd05242">
    <property type="entry name" value="SDR_a8"/>
    <property type="match status" value="1"/>
</dbReference>
<dbReference type="Gene3D" id="3.40.50.720">
    <property type="entry name" value="NAD(P)-binding Rossmann-like Domain"/>
    <property type="match status" value="1"/>
</dbReference>
<dbReference type="STRING" id="1436961.SAMN05421739_10477"/>
<comment type="similarity">
    <text evidence="1">Belongs to the NAD(P)-dependent epimerase/dehydratase family. SDR39U1 subfamily.</text>
</comment>
<dbReference type="InterPro" id="IPR001509">
    <property type="entry name" value="Epimerase_deHydtase"/>
</dbReference>
<proteinExistence type="inferred from homology"/>
<protein>
    <recommendedName>
        <fullName evidence="6">TIGR01777 family protein</fullName>
    </recommendedName>
</protein>
<dbReference type="RefSeq" id="WP_092101725.1">
    <property type="nucleotide sequence ID" value="NZ_FOOT01000004.1"/>
</dbReference>
<dbReference type="PANTHER" id="PTHR11092">
    <property type="entry name" value="SUGAR NUCLEOTIDE EPIMERASE RELATED"/>
    <property type="match status" value="1"/>
</dbReference>
<dbReference type="Pfam" id="PF01370">
    <property type="entry name" value="Epimerase"/>
    <property type="match status" value="1"/>
</dbReference>
<dbReference type="AlphaFoldDB" id="A0A1I2VDU4"/>
<dbReference type="SUPFAM" id="SSF51735">
    <property type="entry name" value="NAD(P)-binding Rossmann-fold domains"/>
    <property type="match status" value="1"/>
</dbReference>
<name>A0A1I2VDU4_9BACT</name>
<keyword evidence="5" id="KW-1185">Reference proteome</keyword>
<reference evidence="5" key="1">
    <citation type="submission" date="2016-10" db="EMBL/GenBank/DDBJ databases">
        <authorList>
            <person name="Varghese N."/>
            <person name="Submissions S."/>
        </authorList>
    </citation>
    <scope>NUCLEOTIDE SEQUENCE [LARGE SCALE GENOMIC DNA]</scope>
    <source>
        <strain evidence="5">LP51</strain>
    </source>
</reference>
<dbReference type="InterPro" id="IPR010099">
    <property type="entry name" value="SDR39U1"/>
</dbReference>
<feature type="domain" description="DUF1731" evidence="3">
    <location>
        <begin position="253"/>
        <end position="297"/>
    </location>
</feature>
<feature type="domain" description="NAD-dependent epimerase/dehydratase" evidence="2">
    <location>
        <begin position="5"/>
        <end position="224"/>
    </location>
</feature>
<dbReference type="Pfam" id="PF08338">
    <property type="entry name" value="DUF1731"/>
    <property type="match status" value="1"/>
</dbReference>
<evidence type="ECO:0000259" key="2">
    <source>
        <dbReference type="Pfam" id="PF01370"/>
    </source>
</evidence>